<evidence type="ECO:0000259" key="6">
    <source>
        <dbReference type="Pfam" id="PF00441"/>
    </source>
</evidence>
<dbReference type="SUPFAM" id="SSF56645">
    <property type="entry name" value="Acyl-CoA dehydrogenase NM domain-like"/>
    <property type="match status" value="1"/>
</dbReference>
<dbReference type="Gene3D" id="1.20.140.10">
    <property type="entry name" value="Butyryl-CoA Dehydrogenase, subunit A, domain 3"/>
    <property type="match status" value="1"/>
</dbReference>
<feature type="domain" description="Acyl-CoA dehydrogenase/oxidase N-terminal" evidence="8">
    <location>
        <begin position="15"/>
        <end position="110"/>
    </location>
</feature>
<evidence type="ECO:0000256" key="3">
    <source>
        <dbReference type="ARBA" id="ARBA00022630"/>
    </source>
</evidence>
<feature type="domain" description="Acyl-CoA oxidase/dehydrogenase middle" evidence="7">
    <location>
        <begin position="120"/>
        <end position="212"/>
    </location>
</feature>
<dbReference type="SUPFAM" id="SSF47203">
    <property type="entry name" value="Acyl-CoA dehydrogenase C-terminal domain-like"/>
    <property type="match status" value="1"/>
</dbReference>
<dbReference type="InterPro" id="IPR036250">
    <property type="entry name" value="AcylCo_DH-like_C"/>
</dbReference>
<evidence type="ECO:0000259" key="8">
    <source>
        <dbReference type="Pfam" id="PF02771"/>
    </source>
</evidence>
<evidence type="ECO:0000256" key="4">
    <source>
        <dbReference type="ARBA" id="ARBA00022827"/>
    </source>
</evidence>
<dbReference type="Gene3D" id="1.10.540.10">
    <property type="entry name" value="Acyl-CoA dehydrogenase/oxidase, N-terminal domain"/>
    <property type="match status" value="1"/>
</dbReference>
<dbReference type="Pfam" id="PF02770">
    <property type="entry name" value="Acyl-CoA_dh_M"/>
    <property type="match status" value="1"/>
</dbReference>
<evidence type="ECO:0000256" key="2">
    <source>
        <dbReference type="ARBA" id="ARBA00009347"/>
    </source>
</evidence>
<comment type="cofactor">
    <cofactor evidence="1 5">
        <name>FAD</name>
        <dbReference type="ChEBI" id="CHEBI:57692"/>
    </cofactor>
</comment>
<dbReference type="InterPro" id="IPR052547">
    <property type="entry name" value="Mito_Isobutyryl-CoADH"/>
</dbReference>
<dbReference type="InterPro" id="IPR013786">
    <property type="entry name" value="AcylCoA_DH/ox_N"/>
</dbReference>
<keyword evidence="3 5" id="KW-0285">Flavoprotein</keyword>
<dbReference type="RefSeq" id="WP_187247289.1">
    <property type="nucleotide sequence ID" value="NZ_BAAAOK010000005.1"/>
</dbReference>
<reference evidence="9 10" key="1">
    <citation type="submission" date="2020-06" db="EMBL/GenBank/DDBJ databases">
        <title>Actinomadura xiongansis sp. nov., isolated from soil of Baiyangdian.</title>
        <authorList>
            <person name="Zhang X."/>
        </authorList>
    </citation>
    <scope>NUCLEOTIDE SEQUENCE [LARGE SCALE GENOMIC DNA]</scope>
    <source>
        <strain evidence="9 10">HBUM206468</strain>
    </source>
</reference>
<dbReference type="Pfam" id="PF02771">
    <property type="entry name" value="Acyl-CoA_dh_N"/>
    <property type="match status" value="1"/>
</dbReference>
<dbReference type="CDD" id="cd00567">
    <property type="entry name" value="ACAD"/>
    <property type="match status" value="1"/>
</dbReference>
<dbReference type="EMBL" id="JABVEC010000038">
    <property type="protein sequence ID" value="MBC6470251.1"/>
    <property type="molecule type" value="Genomic_DNA"/>
</dbReference>
<dbReference type="Proteomes" id="UP000805614">
    <property type="component" value="Unassembled WGS sequence"/>
</dbReference>
<dbReference type="PIRSF" id="PIRSF016578">
    <property type="entry name" value="HsaA"/>
    <property type="match status" value="1"/>
</dbReference>
<dbReference type="InterPro" id="IPR009075">
    <property type="entry name" value="AcylCo_DH/oxidase_C"/>
</dbReference>
<evidence type="ECO:0000313" key="9">
    <source>
        <dbReference type="EMBL" id="MBC6470251.1"/>
    </source>
</evidence>
<evidence type="ECO:0000256" key="1">
    <source>
        <dbReference type="ARBA" id="ARBA00001974"/>
    </source>
</evidence>
<proteinExistence type="inferred from homology"/>
<protein>
    <submittedName>
        <fullName evidence="9">Acyl-CoA/acyl-ACP dehydrogenase</fullName>
    </submittedName>
</protein>
<evidence type="ECO:0000259" key="7">
    <source>
        <dbReference type="Pfam" id="PF02770"/>
    </source>
</evidence>
<dbReference type="Gene3D" id="2.40.110.10">
    <property type="entry name" value="Butyryl-CoA Dehydrogenase, subunit A, domain 2"/>
    <property type="match status" value="1"/>
</dbReference>
<dbReference type="PANTHER" id="PTHR43831">
    <property type="entry name" value="ISOBUTYRYL-COA DEHYDROGENASE"/>
    <property type="match status" value="1"/>
</dbReference>
<evidence type="ECO:0000256" key="5">
    <source>
        <dbReference type="RuleBase" id="RU362125"/>
    </source>
</evidence>
<accession>A0ABR7LZG8</accession>
<feature type="domain" description="Acyl-CoA dehydrogenase/oxidase C-terminal" evidence="6">
    <location>
        <begin position="226"/>
        <end position="376"/>
    </location>
</feature>
<dbReference type="Pfam" id="PF00441">
    <property type="entry name" value="Acyl-CoA_dh_1"/>
    <property type="match status" value="1"/>
</dbReference>
<comment type="caution">
    <text evidence="9">The sequence shown here is derived from an EMBL/GenBank/DDBJ whole genome shotgun (WGS) entry which is preliminary data.</text>
</comment>
<gene>
    <name evidence="9" type="ORF">HKK74_32885</name>
</gene>
<dbReference type="InterPro" id="IPR006091">
    <property type="entry name" value="Acyl-CoA_Oxase/DH_mid-dom"/>
</dbReference>
<dbReference type="InterPro" id="IPR037069">
    <property type="entry name" value="AcylCoA_DH/ox_N_sf"/>
</dbReference>
<keyword evidence="10" id="KW-1185">Reference proteome</keyword>
<organism evidence="9 10">
    <name type="scientific">Actinomadura alba</name>
    <dbReference type="NCBI Taxonomy" id="406431"/>
    <lineage>
        <taxon>Bacteria</taxon>
        <taxon>Bacillati</taxon>
        <taxon>Actinomycetota</taxon>
        <taxon>Actinomycetes</taxon>
        <taxon>Streptosporangiales</taxon>
        <taxon>Thermomonosporaceae</taxon>
        <taxon>Actinomadura</taxon>
    </lineage>
</organism>
<dbReference type="InterPro" id="IPR009100">
    <property type="entry name" value="AcylCoA_DH/oxidase_NM_dom_sf"/>
</dbReference>
<dbReference type="PANTHER" id="PTHR43831:SF1">
    <property type="entry name" value="ISOBUTYRYL-COA DEHYDROGENASE, MITOCHONDRIAL"/>
    <property type="match status" value="1"/>
</dbReference>
<name>A0ABR7LZG8_9ACTN</name>
<comment type="similarity">
    <text evidence="2 5">Belongs to the acyl-CoA dehydrogenase family.</text>
</comment>
<sequence length="383" mass="40420">MINTRESRSVPYDYQNAVDTVIETTVAPQAAEIDRTGAFPRLNIDAMTKVGLLGLISAEEVGGRGQGMRAAASVVERLSSACGSTAMVLLMHYAATAVIEAHGSDDVRRAIARDEHLSTLAFSEAGSRSHFWAPMSSAISQGDGLVRLDAKKSWVTSSGEADSYVWSSRPLAGDGPMTLWLVPSTAAGLTVTGPFDGLGLRGNASNPVTGDGVTVNGTAMLGGDGAGLDIALQSALPHFLILNAAFSLGLMEALVSKAAAHLLRTRLDHLDQSLAEQPTHRARFARLRTRTDEVRAFLNDTLTALETERADATLRVLQVKAVAGEAASEVSDGVMQLCGGSAFRKEFGVDRSFRDSLAARVMAPTTDALQDFVGRATLGMALF</sequence>
<keyword evidence="5" id="KW-0560">Oxidoreductase</keyword>
<dbReference type="InterPro" id="IPR046373">
    <property type="entry name" value="Acyl-CoA_Oxase/DH_mid-dom_sf"/>
</dbReference>
<evidence type="ECO:0000313" key="10">
    <source>
        <dbReference type="Proteomes" id="UP000805614"/>
    </source>
</evidence>
<keyword evidence="4 5" id="KW-0274">FAD</keyword>